<gene>
    <name evidence="2" type="ORF">FCI23_35045</name>
</gene>
<comment type="caution">
    <text evidence="2">The sequence shown here is derived from an EMBL/GenBank/DDBJ whole genome shotgun (WGS) entry which is preliminary data.</text>
</comment>
<feature type="signal peptide" evidence="1">
    <location>
        <begin position="1"/>
        <end position="22"/>
    </location>
</feature>
<name>A0A4U0S6Q4_9ACTN</name>
<dbReference type="AlphaFoldDB" id="A0A4U0S6Q4"/>
<protein>
    <recommendedName>
        <fullName evidence="4">LppX_LprAFG lipoprotein</fullName>
    </recommendedName>
</protein>
<dbReference type="Proteomes" id="UP000305778">
    <property type="component" value="Unassembled WGS sequence"/>
</dbReference>
<organism evidence="2 3">
    <name type="scientific">Actinacidiphila oryziradicis</name>
    <dbReference type="NCBI Taxonomy" id="2571141"/>
    <lineage>
        <taxon>Bacteria</taxon>
        <taxon>Bacillati</taxon>
        <taxon>Actinomycetota</taxon>
        <taxon>Actinomycetes</taxon>
        <taxon>Kitasatosporales</taxon>
        <taxon>Streptomycetaceae</taxon>
        <taxon>Actinacidiphila</taxon>
    </lineage>
</organism>
<evidence type="ECO:0008006" key="4">
    <source>
        <dbReference type="Google" id="ProtNLM"/>
    </source>
</evidence>
<evidence type="ECO:0000256" key="1">
    <source>
        <dbReference type="SAM" id="SignalP"/>
    </source>
</evidence>
<proteinExistence type="predicted"/>
<dbReference type="RefSeq" id="WP_136728210.1">
    <property type="nucleotide sequence ID" value="NZ_SUMC01000049.1"/>
</dbReference>
<dbReference type="PROSITE" id="PS51257">
    <property type="entry name" value="PROKAR_LIPOPROTEIN"/>
    <property type="match status" value="1"/>
</dbReference>
<feature type="chain" id="PRO_5038819375" description="LppX_LprAFG lipoprotein" evidence="1">
    <location>
        <begin position="23"/>
        <end position="268"/>
    </location>
</feature>
<reference evidence="2 3" key="1">
    <citation type="submission" date="2019-04" db="EMBL/GenBank/DDBJ databases">
        <title>Streptomyces oryziradicis sp. nov., a novel actinomycete isolated from rhizosphere soil of rice (Oryza sativa L.).</title>
        <authorList>
            <person name="Li C."/>
        </authorList>
    </citation>
    <scope>NUCLEOTIDE SEQUENCE [LARGE SCALE GENOMIC DNA]</scope>
    <source>
        <strain evidence="2 3">NEAU-C40</strain>
    </source>
</reference>
<evidence type="ECO:0000313" key="3">
    <source>
        <dbReference type="Proteomes" id="UP000305778"/>
    </source>
</evidence>
<keyword evidence="3" id="KW-1185">Reference proteome</keyword>
<keyword evidence="1" id="KW-0732">Signal</keyword>
<evidence type="ECO:0000313" key="2">
    <source>
        <dbReference type="EMBL" id="TKA04692.1"/>
    </source>
</evidence>
<dbReference type="OrthoDB" id="4350645at2"/>
<dbReference type="EMBL" id="SUMC01000049">
    <property type="protein sequence ID" value="TKA04692.1"/>
    <property type="molecule type" value="Genomic_DNA"/>
</dbReference>
<accession>A0A4U0S6Q4</accession>
<sequence>MRPLRIAAGGLIPVLATGCAYTAATPSAQQQVIGLVHSAYQRTTALPAVTAAVTETVESGTIAVAQGKGTVTWEFPREIGETRLTVDGRTPVVAVRVKNSFYEGKTPQSLTGTGQDLGRTGARDPGTMPQIQAPGLDPFQLTTLLDATSWPDCVVNSKPVVTSDAAGQHTEYQLGIDTARLAPHEAAADRAWLTEMSHQAGGSVVALVATLVHGRISTLSARLPIPGPPSDAKTAAAAGALPTPKPVTILVTEQFAYTKSPDPIATPS</sequence>